<evidence type="ECO:0000256" key="2">
    <source>
        <dbReference type="ARBA" id="ARBA00022475"/>
    </source>
</evidence>
<gene>
    <name evidence="9" type="ORF">TSAR_013578</name>
</gene>
<comment type="caution">
    <text evidence="9">The sequence shown here is derived from an EMBL/GenBank/DDBJ whole genome shotgun (WGS) entry which is preliminary data.</text>
</comment>
<evidence type="ECO:0000313" key="10">
    <source>
        <dbReference type="Proteomes" id="UP000215335"/>
    </source>
</evidence>
<dbReference type="AlphaFoldDB" id="A0A232F8V3"/>
<keyword evidence="10" id="KW-1185">Reference proteome</keyword>
<keyword evidence="5 8" id="KW-0472">Membrane</keyword>
<feature type="transmembrane region" description="Helical" evidence="8">
    <location>
        <begin position="345"/>
        <end position="364"/>
    </location>
</feature>
<evidence type="ECO:0008006" key="11">
    <source>
        <dbReference type="Google" id="ProtNLM"/>
    </source>
</evidence>
<organism evidence="9 10">
    <name type="scientific">Trichomalopsis sarcophagae</name>
    <dbReference type="NCBI Taxonomy" id="543379"/>
    <lineage>
        <taxon>Eukaryota</taxon>
        <taxon>Metazoa</taxon>
        <taxon>Ecdysozoa</taxon>
        <taxon>Arthropoda</taxon>
        <taxon>Hexapoda</taxon>
        <taxon>Insecta</taxon>
        <taxon>Pterygota</taxon>
        <taxon>Neoptera</taxon>
        <taxon>Endopterygota</taxon>
        <taxon>Hymenoptera</taxon>
        <taxon>Apocrita</taxon>
        <taxon>Proctotrupomorpha</taxon>
        <taxon>Chalcidoidea</taxon>
        <taxon>Pteromalidae</taxon>
        <taxon>Pteromalinae</taxon>
        <taxon>Trichomalopsis</taxon>
    </lineage>
</organism>
<evidence type="ECO:0000256" key="7">
    <source>
        <dbReference type="ARBA" id="ARBA00023180"/>
    </source>
</evidence>
<proteinExistence type="predicted"/>
<dbReference type="InterPro" id="IPR052192">
    <property type="entry name" value="Insect_Ionotropic_Sensory_Rcpt"/>
</dbReference>
<accession>A0A232F8V3</accession>
<reference evidence="9 10" key="1">
    <citation type="journal article" date="2017" name="Curr. Biol.">
        <title>The Evolution of Venom by Co-option of Single-Copy Genes.</title>
        <authorList>
            <person name="Martinson E.O."/>
            <person name="Mrinalini"/>
            <person name="Kelkar Y.D."/>
            <person name="Chang C.H."/>
            <person name="Werren J.H."/>
        </authorList>
    </citation>
    <scope>NUCLEOTIDE SEQUENCE [LARGE SCALE GENOMIC DNA]</scope>
    <source>
        <strain evidence="9 10">Alberta</strain>
        <tissue evidence="9">Whole body</tissue>
    </source>
</reference>
<feature type="transmembrane region" description="Helical" evidence="8">
    <location>
        <begin position="662"/>
        <end position="685"/>
    </location>
</feature>
<comment type="subcellular location">
    <subcellularLocation>
        <location evidence="1">Cell membrane</location>
        <topology evidence="1">Multi-pass membrane protein</topology>
    </subcellularLocation>
</comment>
<dbReference type="STRING" id="543379.A0A232F8V3"/>
<evidence type="ECO:0000256" key="8">
    <source>
        <dbReference type="SAM" id="Phobius"/>
    </source>
</evidence>
<feature type="transmembrane region" description="Helical" evidence="8">
    <location>
        <begin position="467"/>
        <end position="487"/>
    </location>
</feature>
<dbReference type="Proteomes" id="UP000215335">
    <property type="component" value="Unassembled WGS sequence"/>
</dbReference>
<name>A0A232F8V3_9HYME</name>
<keyword evidence="6" id="KW-0675">Receptor</keyword>
<keyword evidence="3 8" id="KW-0812">Transmembrane</keyword>
<protein>
    <recommendedName>
        <fullName evidence="11">Ionotropic glutamate receptor C-terminal domain-containing protein</fullName>
    </recommendedName>
</protein>
<evidence type="ECO:0000256" key="3">
    <source>
        <dbReference type="ARBA" id="ARBA00022692"/>
    </source>
</evidence>
<evidence type="ECO:0000256" key="6">
    <source>
        <dbReference type="ARBA" id="ARBA00023170"/>
    </source>
</evidence>
<dbReference type="SUPFAM" id="SSF53850">
    <property type="entry name" value="Periplasmic binding protein-like II"/>
    <property type="match status" value="1"/>
</dbReference>
<keyword evidence="2" id="KW-1003">Cell membrane</keyword>
<dbReference type="EMBL" id="NNAY01000636">
    <property type="protein sequence ID" value="OXU27274.1"/>
    <property type="molecule type" value="Genomic_DNA"/>
</dbReference>
<evidence type="ECO:0000256" key="1">
    <source>
        <dbReference type="ARBA" id="ARBA00004651"/>
    </source>
</evidence>
<feature type="transmembrane region" description="Helical" evidence="8">
    <location>
        <begin position="440"/>
        <end position="458"/>
    </location>
</feature>
<dbReference type="Gene3D" id="3.40.190.10">
    <property type="entry name" value="Periplasmic binding protein-like II"/>
    <property type="match status" value="1"/>
</dbReference>
<dbReference type="GO" id="GO:0005886">
    <property type="term" value="C:plasma membrane"/>
    <property type="evidence" value="ECO:0007669"/>
    <property type="project" value="UniProtKB-SubCell"/>
</dbReference>
<dbReference type="PANTHER" id="PTHR42643:SF38">
    <property type="entry name" value="IONOTROPIC RECEPTOR 100A"/>
    <property type="match status" value="1"/>
</dbReference>
<evidence type="ECO:0000256" key="5">
    <source>
        <dbReference type="ARBA" id="ARBA00023136"/>
    </source>
</evidence>
<feature type="transmembrane region" description="Helical" evidence="8">
    <location>
        <begin position="405"/>
        <end position="428"/>
    </location>
</feature>
<sequence>MRRAELPYHWIAVVERREINGNISVNGIENRNVDAVPSLAKEIQTLFNARVEIMQLSSIKFCAQTLSFLLVFLYSNQRTLAAIDRMIESLIKQVRVHQVIYLINDVKYPGQENAIVQKICSRYPTQILSFDHTGQYIIMNRSSILFVSSLETTEPPYDVELEFTKNLRNMAWDTFISRFLLFVLGQNKDRNLDYLLKFAWRQELIDVILYQVDVEAGPPNLTIGYSNPLSAPGLVHQYNPFTRDYHRELFNPNMTFYPNMLIDLHGYTLRIGLVHFPPYSDIVQDEISQVVKYKAVFGKLITTIRKASNFTISPVIRSLSDYGVLLNNGSATGMLADVKDGKLDIIAFGGFYLYSPFTFMVRILKFARGFVRDFTLIPSTQLDRTSYLSMEEACPVVPMISTTYILLDISFVITCLSIVILIIAIWLFTFILKPDKRNTIIWHPLSIGLMILGIPIPGQPIKLRERLVYGCILMVSLFYSSNVVAQLTSINLDTNSFKEFTSYKDLEKSDLIPVVHPNMFNMTFSDGNEVLVKLGKRAIRQPNYVQYCSERLLARADVVCVIEDLCARFLIKQSRTSFGKPRMKFAKPCFWSAIRAYILRKASPYTSRFNDIIMRAVESGIHTRWWLEYTGESTNMSKAMQDTTDEVDIVNQLKDTTYKSDFFLLGFGCLVAAFAFVSELFIFSWRTKRASQVKVLKVKVADDDD</sequence>
<evidence type="ECO:0000313" key="9">
    <source>
        <dbReference type="EMBL" id="OXU27274.1"/>
    </source>
</evidence>
<keyword evidence="7" id="KW-0325">Glycoprotein</keyword>
<evidence type="ECO:0000256" key="4">
    <source>
        <dbReference type="ARBA" id="ARBA00022989"/>
    </source>
</evidence>
<dbReference type="OrthoDB" id="7696986at2759"/>
<keyword evidence="4 8" id="KW-1133">Transmembrane helix</keyword>
<dbReference type="PANTHER" id="PTHR42643">
    <property type="entry name" value="IONOTROPIC RECEPTOR 20A-RELATED"/>
    <property type="match status" value="1"/>
</dbReference>